<organism evidence="1 2">
    <name type="scientific">[Eubacterium] siraeum DSM 15702</name>
    <dbReference type="NCBI Taxonomy" id="428128"/>
    <lineage>
        <taxon>Bacteria</taxon>
        <taxon>Bacillati</taxon>
        <taxon>Bacillota</taxon>
        <taxon>Clostridia</taxon>
        <taxon>Eubacteriales</taxon>
        <taxon>Oscillospiraceae</taxon>
        <taxon>Oscillospiraceae incertae sedis</taxon>
    </lineage>
</organism>
<reference evidence="1" key="2">
    <citation type="submission" date="2014-06" db="EMBL/GenBank/DDBJ databases">
        <title>Draft genome sequence of Eubacterium siraeum (DSM 15702).</title>
        <authorList>
            <person name="Sudarsanam P."/>
            <person name="Ley R."/>
            <person name="Guruge J."/>
            <person name="Turnbaugh P.J."/>
            <person name="Mahowald M."/>
            <person name="Liep D."/>
            <person name="Gordon J."/>
        </authorList>
    </citation>
    <scope>NUCLEOTIDE SEQUENCE</scope>
    <source>
        <strain evidence="1">DSM 15702</strain>
    </source>
</reference>
<reference evidence="1" key="1">
    <citation type="submission" date="2007-10" db="EMBL/GenBank/DDBJ databases">
        <authorList>
            <person name="Fulton L."/>
            <person name="Clifton S."/>
            <person name="Fulton B."/>
            <person name="Xu J."/>
            <person name="Minx P."/>
            <person name="Pepin K.H."/>
            <person name="Johnson M."/>
            <person name="Thiruvilangam P."/>
            <person name="Bhonagiri V."/>
            <person name="Nash W.E."/>
            <person name="Mardis E.R."/>
            <person name="Wilson R.K."/>
        </authorList>
    </citation>
    <scope>NUCLEOTIDE SEQUENCE [LARGE SCALE GENOMIC DNA]</scope>
    <source>
        <strain evidence="1">DSM 15702</strain>
    </source>
</reference>
<dbReference type="Proteomes" id="UP000005326">
    <property type="component" value="Unassembled WGS sequence"/>
</dbReference>
<proteinExistence type="predicted"/>
<sequence>MEKQTFSTVWNRRVSHGGFYAYVQNTQNPADNFGYNLTLATLQCKVHCVILSTTKQKGAVYESTT</sequence>
<name>B0MMH6_9FIRM</name>
<evidence type="ECO:0000313" key="2">
    <source>
        <dbReference type="Proteomes" id="UP000005326"/>
    </source>
</evidence>
<keyword evidence="2" id="KW-1185">Reference proteome</keyword>
<evidence type="ECO:0000313" key="1">
    <source>
        <dbReference type="EMBL" id="EDS01060.1"/>
    </source>
</evidence>
<dbReference type="EMBL" id="ABCA03000042">
    <property type="protein sequence ID" value="EDS01060.1"/>
    <property type="molecule type" value="Genomic_DNA"/>
</dbReference>
<dbReference type="AlphaFoldDB" id="B0MMH6"/>
<comment type="caution">
    <text evidence="1">The sequence shown here is derived from an EMBL/GenBank/DDBJ whole genome shotgun (WGS) entry which is preliminary data.</text>
</comment>
<protein>
    <submittedName>
        <fullName evidence="1">Uncharacterized protein</fullName>
    </submittedName>
</protein>
<accession>B0MMH6</accession>
<gene>
    <name evidence="1" type="ORF">EUBSIR_01025</name>
</gene>